<evidence type="ECO:0000313" key="2">
    <source>
        <dbReference type="EMBL" id="SCB54922.1"/>
    </source>
</evidence>
<proteinExistence type="predicted"/>
<dbReference type="GO" id="GO:0032259">
    <property type="term" value="P:methylation"/>
    <property type="evidence" value="ECO:0007669"/>
    <property type="project" value="UniProtKB-KW"/>
</dbReference>
<keyword evidence="2" id="KW-0808">Transferase</keyword>
<evidence type="ECO:0000313" key="3">
    <source>
        <dbReference type="Proteomes" id="UP000199184"/>
    </source>
</evidence>
<dbReference type="SUPFAM" id="SSF53335">
    <property type="entry name" value="S-adenosyl-L-methionine-dependent methyltransferases"/>
    <property type="match status" value="1"/>
</dbReference>
<accession>A0A1C3XRL0</accession>
<dbReference type="InterPro" id="IPR013216">
    <property type="entry name" value="Methyltransf_11"/>
</dbReference>
<protein>
    <submittedName>
        <fullName evidence="2">Methyltransferase domain-containing protein</fullName>
    </submittedName>
</protein>
<dbReference type="GO" id="GO:0008757">
    <property type="term" value="F:S-adenosylmethionine-dependent methyltransferase activity"/>
    <property type="evidence" value="ECO:0007669"/>
    <property type="project" value="InterPro"/>
</dbReference>
<dbReference type="CDD" id="cd02440">
    <property type="entry name" value="AdoMet_MTases"/>
    <property type="match status" value="1"/>
</dbReference>
<dbReference type="AlphaFoldDB" id="A0A1C3XRL0"/>
<dbReference type="Gene3D" id="3.40.50.150">
    <property type="entry name" value="Vaccinia Virus protein VP39"/>
    <property type="match status" value="1"/>
</dbReference>
<dbReference type="PANTHER" id="PTHR43861">
    <property type="entry name" value="TRANS-ACONITATE 2-METHYLTRANSFERASE-RELATED"/>
    <property type="match status" value="1"/>
</dbReference>
<keyword evidence="3" id="KW-1185">Reference proteome</keyword>
<dbReference type="Proteomes" id="UP000199184">
    <property type="component" value="Unassembled WGS sequence"/>
</dbReference>
<name>A0A1C3XRL0_9BRAD</name>
<feature type="domain" description="Methyltransferase type 11" evidence="1">
    <location>
        <begin position="63"/>
        <end position="157"/>
    </location>
</feature>
<dbReference type="EMBL" id="FMAI01000032">
    <property type="protein sequence ID" value="SCB54922.1"/>
    <property type="molecule type" value="Genomic_DNA"/>
</dbReference>
<organism evidence="2 3">
    <name type="scientific">Bradyrhizobium shewense</name>
    <dbReference type="NCBI Taxonomy" id="1761772"/>
    <lineage>
        <taxon>Bacteria</taxon>
        <taxon>Pseudomonadati</taxon>
        <taxon>Pseudomonadota</taxon>
        <taxon>Alphaproteobacteria</taxon>
        <taxon>Hyphomicrobiales</taxon>
        <taxon>Nitrobacteraceae</taxon>
        <taxon>Bradyrhizobium</taxon>
    </lineage>
</organism>
<sequence length="262" mass="29131">MRRSLLTRARTRHRLHGSNLLSQSTTEGLKVGADTYSSAIADAQNYMNWVIDQFRPYLKGAILEVGFGHGLYSRVLGELGDYCGVDHDRESVERAAKAMPDRKFAICDILVRDQLSSLFPQGVDAVFTINVLEHIEDDATAVANLVQVLKPGGHLLISVPALMLLYNDLDRLAGHCRRYTTARLAKLLADQPVELVRLNYFNPIGGLGWLANRLKRHQSLNDSAVNGQIALFDKYAVPLSRALDPLSRSFFGQSVTCIARRL</sequence>
<dbReference type="InterPro" id="IPR029063">
    <property type="entry name" value="SAM-dependent_MTases_sf"/>
</dbReference>
<gene>
    <name evidence="2" type="ORF">GA0061098_103239</name>
</gene>
<reference evidence="3" key="1">
    <citation type="submission" date="2016-08" db="EMBL/GenBank/DDBJ databases">
        <authorList>
            <person name="Varghese N."/>
            <person name="Submissions Spin"/>
        </authorList>
    </citation>
    <scope>NUCLEOTIDE SEQUENCE [LARGE SCALE GENOMIC DNA]</scope>
    <source>
        <strain evidence="3">ERR11</strain>
    </source>
</reference>
<evidence type="ECO:0000259" key="1">
    <source>
        <dbReference type="Pfam" id="PF08241"/>
    </source>
</evidence>
<dbReference type="Pfam" id="PF08241">
    <property type="entry name" value="Methyltransf_11"/>
    <property type="match status" value="1"/>
</dbReference>
<keyword evidence="2" id="KW-0489">Methyltransferase</keyword>